<dbReference type="AlphaFoldDB" id="A0AB34KQS4"/>
<dbReference type="RefSeq" id="XP_069229562.1">
    <property type="nucleotide sequence ID" value="XM_069373779.1"/>
</dbReference>
<evidence type="ECO:0000313" key="1">
    <source>
        <dbReference type="EMBL" id="KAL1586457.1"/>
    </source>
</evidence>
<organism evidence="1 2">
    <name type="scientific">Cladosporium halotolerans</name>
    <dbReference type="NCBI Taxonomy" id="1052096"/>
    <lineage>
        <taxon>Eukaryota</taxon>
        <taxon>Fungi</taxon>
        <taxon>Dikarya</taxon>
        <taxon>Ascomycota</taxon>
        <taxon>Pezizomycotina</taxon>
        <taxon>Dothideomycetes</taxon>
        <taxon>Dothideomycetidae</taxon>
        <taxon>Cladosporiales</taxon>
        <taxon>Cladosporiaceae</taxon>
        <taxon>Cladosporium</taxon>
    </lineage>
</organism>
<dbReference type="EMBL" id="JAAQHG020000014">
    <property type="protein sequence ID" value="KAL1586457.1"/>
    <property type="molecule type" value="Genomic_DNA"/>
</dbReference>
<protein>
    <submittedName>
        <fullName evidence="1">Uncharacterized protein</fullName>
    </submittedName>
</protein>
<dbReference type="GeneID" id="96006617"/>
<proteinExistence type="predicted"/>
<dbReference type="Proteomes" id="UP000803884">
    <property type="component" value="Unassembled WGS sequence"/>
</dbReference>
<gene>
    <name evidence="1" type="ORF">WHR41_05174</name>
</gene>
<keyword evidence="2" id="KW-1185">Reference proteome</keyword>
<evidence type="ECO:0000313" key="2">
    <source>
        <dbReference type="Proteomes" id="UP000803884"/>
    </source>
</evidence>
<sequence>MNSVCTRCSMRVQRAVQVDIRSASKRAFSSAPVQRRGIPTFHETSNAELDDVLSTLRTKHFIPGYLDSHQRRLIFGTKYRQQLHDNPQSVEIGGEEIPLKWIDRHTEIPSRKSLIDRAIGLMEKSGNRKAWSNLPGLLAGLTGYGRTPDDAMMGKITRKAVNAGRLDVIIQCLEQSRFTGMTLKKEVVLRNVVLGLHRQAQNDNWSEGAVRKGLAEARQLALMLEAEEHGSGKVLSRDDPRQRPDIIGVYLELAAVNAYKFQDKQDKGGVLSAYVTRLISCIGEMAQPPSFAPPKYGPVFEMLEGVPIWHGLKLAQKVLGDQMPMATQANQIIADYEAGLNNLANSIEAKLPAEGTYGAQALDVWKNCIRE</sequence>
<accession>A0AB34KQS4</accession>
<comment type="caution">
    <text evidence="1">The sequence shown here is derived from an EMBL/GenBank/DDBJ whole genome shotgun (WGS) entry which is preliminary data.</text>
</comment>
<name>A0AB34KQS4_9PEZI</name>
<reference evidence="1 2" key="1">
    <citation type="journal article" date="2020" name="Microbiol. Resour. Announc.">
        <title>Draft Genome Sequence of a Cladosporium Species Isolated from the Mesophotic Ascidian Didemnum maculosum.</title>
        <authorList>
            <person name="Gioti A."/>
            <person name="Siaperas R."/>
            <person name="Nikolaivits E."/>
            <person name="Le Goff G."/>
            <person name="Ouazzani J."/>
            <person name="Kotoulas G."/>
            <person name="Topakas E."/>
        </authorList>
    </citation>
    <scope>NUCLEOTIDE SEQUENCE [LARGE SCALE GENOMIC DNA]</scope>
    <source>
        <strain evidence="1 2">TM138-S3</strain>
    </source>
</reference>